<comment type="similarity">
    <text evidence="7">Belongs to the binding-protein-dependent transport system permease family.</text>
</comment>
<dbReference type="GO" id="GO:0005886">
    <property type="term" value="C:plasma membrane"/>
    <property type="evidence" value="ECO:0007669"/>
    <property type="project" value="UniProtKB-SubCell"/>
</dbReference>
<evidence type="ECO:0000256" key="1">
    <source>
        <dbReference type="ARBA" id="ARBA00004651"/>
    </source>
</evidence>
<keyword evidence="6 7" id="KW-0472">Membrane</keyword>
<feature type="transmembrane region" description="Helical" evidence="7">
    <location>
        <begin position="165"/>
        <end position="185"/>
    </location>
</feature>
<reference evidence="9 10" key="1">
    <citation type="journal article" date="2013" name="Genome Announc.">
        <title>Complete Genome Sequence of Leifsonia xyli subsp. cynodontis Strain DSM46306, a Gram-Positive Bacterial Pathogen of Grasses.</title>
        <authorList>
            <person name="Monteiro-Vitorello C.B."/>
            <person name="Zerillo M.M."/>
            <person name="Van Sluys M.A."/>
            <person name="Camargo L.E."/>
            <person name="Kitajima J.P."/>
        </authorList>
    </citation>
    <scope>NUCLEOTIDE SEQUENCE [LARGE SCALE GENOMIC DNA]</scope>
    <source>
        <strain evidence="9 10">DSM 46306</strain>
    </source>
</reference>
<keyword evidence="3" id="KW-1003">Cell membrane</keyword>
<dbReference type="Proteomes" id="UP000016743">
    <property type="component" value="Chromosome"/>
</dbReference>
<gene>
    <name evidence="9" type="ORF">O159_28570</name>
</gene>
<dbReference type="EMBL" id="CP006734">
    <property type="protein sequence ID" value="AGW42730.1"/>
    <property type="molecule type" value="Genomic_DNA"/>
</dbReference>
<dbReference type="KEGG" id="lxy:O159_28570"/>
<feature type="transmembrane region" description="Helical" evidence="7">
    <location>
        <begin position="139"/>
        <end position="158"/>
    </location>
</feature>
<comment type="subcellular location">
    <subcellularLocation>
        <location evidence="1 7">Cell membrane</location>
        <topology evidence="1 7">Multi-pass membrane protein</topology>
    </subcellularLocation>
</comment>
<name>U3P8V1_LEIXC</name>
<organism evidence="9 10">
    <name type="scientific">Leifsonia xyli subsp. cynodontis DSM 46306</name>
    <dbReference type="NCBI Taxonomy" id="1389489"/>
    <lineage>
        <taxon>Bacteria</taxon>
        <taxon>Bacillati</taxon>
        <taxon>Actinomycetota</taxon>
        <taxon>Actinomycetes</taxon>
        <taxon>Micrococcales</taxon>
        <taxon>Microbacteriaceae</taxon>
        <taxon>Leifsonia</taxon>
    </lineage>
</organism>
<keyword evidence="2 7" id="KW-0813">Transport</keyword>
<dbReference type="InterPro" id="IPR035906">
    <property type="entry name" value="MetI-like_sf"/>
</dbReference>
<dbReference type="InterPro" id="IPR050901">
    <property type="entry name" value="BP-dep_ABC_trans_perm"/>
</dbReference>
<dbReference type="Pfam" id="PF00528">
    <property type="entry name" value="BPD_transp_1"/>
    <property type="match status" value="1"/>
</dbReference>
<proteinExistence type="inferred from homology"/>
<feature type="domain" description="ABC transmembrane type-1" evidence="8">
    <location>
        <begin position="94"/>
        <end position="283"/>
    </location>
</feature>
<feature type="transmembrane region" description="Helical" evidence="7">
    <location>
        <begin position="205"/>
        <end position="228"/>
    </location>
</feature>
<protein>
    <recommendedName>
        <fullName evidence="8">ABC transmembrane type-1 domain-containing protein</fullName>
    </recommendedName>
</protein>
<evidence type="ECO:0000313" key="10">
    <source>
        <dbReference type="Proteomes" id="UP000016743"/>
    </source>
</evidence>
<feature type="transmembrane region" description="Helical" evidence="7">
    <location>
        <begin position="31"/>
        <end position="49"/>
    </location>
</feature>
<dbReference type="SUPFAM" id="SSF161098">
    <property type="entry name" value="MetI-like"/>
    <property type="match status" value="1"/>
</dbReference>
<feature type="transmembrane region" description="Helical" evidence="7">
    <location>
        <begin position="61"/>
        <end position="81"/>
    </location>
</feature>
<dbReference type="InterPro" id="IPR000515">
    <property type="entry name" value="MetI-like"/>
</dbReference>
<dbReference type="eggNOG" id="COG0395">
    <property type="taxonomic scope" value="Bacteria"/>
</dbReference>
<evidence type="ECO:0000313" key="9">
    <source>
        <dbReference type="EMBL" id="AGW42730.1"/>
    </source>
</evidence>
<feature type="transmembrane region" description="Helical" evidence="7">
    <location>
        <begin position="262"/>
        <end position="283"/>
    </location>
</feature>
<dbReference type="PROSITE" id="PS50928">
    <property type="entry name" value="ABC_TM1"/>
    <property type="match status" value="1"/>
</dbReference>
<dbReference type="RefSeq" id="WP_021756199.1">
    <property type="nucleotide sequence ID" value="NC_022438.1"/>
</dbReference>
<evidence type="ECO:0000256" key="3">
    <source>
        <dbReference type="ARBA" id="ARBA00022475"/>
    </source>
</evidence>
<dbReference type="GO" id="GO:0055085">
    <property type="term" value="P:transmembrane transport"/>
    <property type="evidence" value="ECO:0007669"/>
    <property type="project" value="InterPro"/>
</dbReference>
<dbReference type="CDD" id="cd06261">
    <property type="entry name" value="TM_PBP2"/>
    <property type="match status" value="1"/>
</dbReference>
<sequence>MTQITIGSRARAATDARTATKGIGRRRKPKAWWRTILFALVALLINLPLLNAIYTSLKTDAAIGLSPFSVAGGFTFDHYAAVLSGSKYNFPGYLLNSVQLSVGTVILVMIIAVPASYAIVRTGFGGSWLLQAITSLRLVPAMFFAVPFFLIFSGLGIYDTVFGLVLANTFMQLPLALLIICGTLRDVPVEIEEASAIDGVGTYRALFSMVLPLLAPGLVAVAIIVFVFAWSDYLFAVILSASGAVPVTVGAAFFVTSAGVQWGNLAAVTVISIVIPLCFAFIAQRYLVRGRHQVARRLGREALRGRRHPVQPWRSKSTATL</sequence>
<dbReference type="HOGENOM" id="CLU_016047_1_2_11"/>
<keyword evidence="10" id="KW-1185">Reference proteome</keyword>
<accession>U3P8V1</accession>
<feature type="transmembrane region" description="Helical" evidence="7">
    <location>
        <begin position="233"/>
        <end position="256"/>
    </location>
</feature>
<evidence type="ECO:0000256" key="6">
    <source>
        <dbReference type="ARBA" id="ARBA00023136"/>
    </source>
</evidence>
<evidence type="ECO:0000256" key="7">
    <source>
        <dbReference type="RuleBase" id="RU363032"/>
    </source>
</evidence>
<dbReference type="AlphaFoldDB" id="U3P8V1"/>
<dbReference type="PANTHER" id="PTHR32243">
    <property type="entry name" value="MALTOSE TRANSPORT SYSTEM PERMEASE-RELATED"/>
    <property type="match status" value="1"/>
</dbReference>
<dbReference type="OrthoDB" id="9794684at2"/>
<dbReference type="Gene3D" id="1.10.3720.10">
    <property type="entry name" value="MetI-like"/>
    <property type="match status" value="1"/>
</dbReference>
<evidence type="ECO:0000259" key="8">
    <source>
        <dbReference type="PROSITE" id="PS50928"/>
    </source>
</evidence>
<feature type="transmembrane region" description="Helical" evidence="7">
    <location>
        <begin position="93"/>
        <end position="119"/>
    </location>
</feature>
<dbReference type="STRING" id="1389489.O159_28570"/>
<keyword evidence="5 7" id="KW-1133">Transmembrane helix</keyword>
<evidence type="ECO:0000256" key="2">
    <source>
        <dbReference type="ARBA" id="ARBA00022448"/>
    </source>
</evidence>
<evidence type="ECO:0000256" key="4">
    <source>
        <dbReference type="ARBA" id="ARBA00022692"/>
    </source>
</evidence>
<keyword evidence="4 7" id="KW-0812">Transmembrane</keyword>
<dbReference type="PANTHER" id="PTHR32243:SF18">
    <property type="entry name" value="INNER MEMBRANE ABC TRANSPORTER PERMEASE PROTEIN YCJP"/>
    <property type="match status" value="1"/>
</dbReference>
<evidence type="ECO:0000256" key="5">
    <source>
        <dbReference type="ARBA" id="ARBA00022989"/>
    </source>
</evidence>
<dbReference type="PATRIC" id="fig|1389489.3.peg.2740"/>